<feature type="compositionally biased region" description="Basic and acidic residues" evidence="1">
    <location>
        <begin position="80"/>
        <end position="96"/>
    </location>
</feature>
<accession>A0A165V3K4</accession>
<dbReference type="InParanoid" id="A0A165V3K4"/>
<reference evidence="2 3" key="1">
    <citation type="journal article" date="2016" name="Mol. Biol. Evol.">
        <title>Comparative Genomics of Early-Diverging Mushroom-Forming Fungi Provides Insights into the Origins of Lignocellulose Decay Capabilities.</title>
        <authorList>
            <person name="Nagy L.G."/>
            <person name="Riley R."/>
            <person name="Tritt A."/>
            <person name="Adam C."/>
            <person name="Daum C."/>
            <person name="Floudas D."/>
            <person name="Sun H."/>
            <person name="Yadav J.S."/>
            <person name="Pangilinan J."/>
            <person name="Larsson K.H."/>
            <person name="Matsuura K."/>
            <person name="Barry K."/>
            <person name="Labutti K."/>
            <person name="Kuo R."/>
            <person name="Ohm R.A."/>
            <person name="Bhattacharya S.S."/>
            <person name="Shirouzu T."/>
            <person name="Yoshinaga Y."/>
            <person name="Martin F.M."/>
            <person name="Grigoriev I.V."/>
            <person name="Hibbett D.S."/>
        </authorList>
    </citation>
    <scope>NUCLEOTIDE SEQUENCE [LARGE SCALE GENOMIC DNA]</scope>
    <source>
        <strain evidence="2 3">HHB14362 ss-1</strain>
    </source>
</reference>
<dbReference type="AlphaFoldDB" id="A0A165V3K4"/>
<sequence>MDQEPPRPIDVIRASKTPLPGLPAWQLRAADEAMELGYDRMQSYGSRMDKKERESVRNMYINVVDMRKAIARRFKKRARKSTEIRRSLAHANEENRPPLPIRQSSSTSDTSLMSPTTVSGSSFASGSESVTVVSPTLESPVEKTTDDMDEKELMESLLLLSPDDQALAEELLRVANLANESWSEFGSAVEKLLDQPHKTLDNVKDMPEAIIKVVLNLLQRAIMHYDQNQGSGVSTSFRDVCEVVLRRICHHRNLLPRCIYVSIGLCHEQRIAHGGSGSIYSAELNGQVVAVKTFHTEKDVALNTMQETV</sequence>
<dbReference type="Gene3D" id="3.30.200.20">
    <property type="entry name" value="Phosphorylase Kinase, domain 1"/>
    <property type="match status" value="1"/>
</dbReference>
<keyword evidence="3" id="KW-1185">Reference proteome</keyword>
<evidence type="ECO:0000256" key="1">
    <source>
        <dbReference type="SAM" id="MobiDB-lite"/>
    </source>
</evidence>
<proteinExistence type="predicted"/>
<evidence type="ECO:0000313" key="3">
    <source>
        <dbReference type="Proteomes" id="UP000076761"/>
    </source>
</evidence>
<gene>
    <name evidence="2" type="ORF">NEOLEDRAFT_699775</name>
</gene>
<dbReference type="EMBL" id="KV425555">
    <property type="protein sequence ID" value="KZT29106.1"/>
    <property type="molecule type" value="Genomic_DNA"/>
</dbReference>
<protein>
    <submittedName>
        <fullName evidence="2">Uncharacterized protein</fullName>
    </submittedName>
</protein>
<evidence type="ECO:0000313" key="2">
    <source>
        <dbReference type="EMBL" id="KZT29106.1"/>
    </source>
</evidence>
<dbReference type="Proteomes" id="UP000076761">
    <property type="component" value="Unassembled WGS sequence"/>
</dbReference>
<feature type="compositionally biased region" description="Low complexity" evidence="1">
    <location>
        <begin position="104"/>
        <end position="132"/>
    </location>
</feature>
<organism evidence="2 3">
    <name type="scientific">Neolentinus lepideus HHB14362 ss-1</name>
    <dbReference type="NCBI Taxonomy" id="1314782"/>
    <lineage>
        <taxon>Eukaryota</taxon>
        <taxon>Fungi</taxon>
        <taxon>Dikarya</taxon>
        <taxon>Basidiomycota</taxon>
        <taxon>Agaricomycotina</taxon>
        <taxon>Agaricomycetes</taxon>
        <taxon>Gloeophyllales</taxon>
        <taxon>Gloeophyllaceae</taxon>
        <taxon>Neolentinus</taxon>
    </lineage>
</organism>
<feature type="region of interest" description="Disordered" evidence="1">
    <location>
        <begin position="75"/>
        <end position="147"/>
    </location>
</feature>
<name>A0A165V3K4_9AGAM</name>